<proteinExistence type="predicted"/>
<sequence>MDFGDVQEIYTGIGFAIVIYYNIHANIQICVQYYNCGLQSCNTKDLKLASPPENSTVISSGSKTISKKNALNLERIKNGLENRTTL</sequence>
<gene>
    <name evidence="1" type="ORF">F8M41_006905</name>
</gene>
<evidence type="ECO:0000313" key="2">
    <source>
        <dbReference type="Proteomes" id="UP000439903"/>
    </source>
</evidence>
<organism evidence="1 2">
    <name type="scientific">Gigaspora margarita</name>
    <dbReference type="NCBI Taxonomy" id="4874"/>
    <lineage>
        <taxon>Eukaryota</taxon>
        <taxon>Fungi</taxon>
        <taxon>Fungi incertae sedis</taxon>
        <taxon>Mucoromycota</taxon>
        <taxon>Glomeromycotina</taxon>
        <taxon>Glomeromycetes</taxon>
        <taxon>Diversisporales</taxon>
        <taxon>Gigasporaceae</taxon>
        <taxon>Gigaspora</taxon>
    </lineage>
</organism>
<dbReference type="AlphaFoldDB" id="A0A8H3X8A7"/>
<dbReference type="OrthoDB" id="417481at2759"/>
<accession>A0A8H3X8A7</accession>
<keyword evidence="2" id="KW-1185">Reference proteome</keyword>
<evidence type="ECO:0000313" key="1">
    <source>
        <dbReference type="EMBL" id="KAF0420751.1"/>
    </source>
</evidence>
<protein>
    <submittedName>
        <fullName evidence="1">Uncharacterized protein</fullName>
    </submittedName>
</protein>
<dbReference type="EMBL" id="WTPW01001689">
    <property type="protein sequence ID" value="KAF0420751.1"/>
    <property type="molecule type" value="Genomic_DNA"/>
</dbReference>
<name>A0A8H3X8A7_GIGMA</name>
<reference evidence="1 2" key="1">
    <citation type="journal article" date="2019" name="Environ. Microbiol.">
        <title>At the nexus of three kingdoms: the genome of the mycorrhizal fungus Gigaspora margarita provides insights into plant, endobacterial and fungal interactions.</title>
        <authorList>
            <person name="Venice F."/>
            <person name="Ghignone S."/>
            <person name="Salvioli di Fossalunga A."/>
            <person name="Amselem J."/>
            <person name="Novero M."/>
            <person name="Xianan X."/>
            <person name="Sedzielewska Toro K."/>
            <person name="Morin E."/>
            <person name="Lipzen A."/>
            <person name="Grigoriev I.V."/>
            <person name="Henrissat B."/>
            <person name="Martin F.M."/>
            <person name="Bonfante P."/>
        </authorList>
    </citation>
    <scope>NUCLEOTIDE SEQUENCE [LARGE SCALE GENOMIC DNA]</scope>
    <source>
        <strain evidence="1 2">BEG34</strain>
    </source>
</reference>
<comment type="caution">
    <text evidence="1">The sequence shown here is derived from an EMBL/GenBank/DDBJ whole genome shotgun (WGS) entry which is preliminary data.</text>
</comment>
<dbReference type="Proteomes" id="UP000439903">
    <property type="component" value="Unassembled WGS sequence"/>
</dbReference>